<comment type="caution">
    <text evidence="2">The sequence shown here is derived from an EMBL/GenBank/DDBJ whole genome shotgun (WGS) entry which is preliminary data.</text>
</comment>
<sequence length="217" mass="24863">MNCIMAIGNIPSTIFNEYPQMKTYRNRKLPMSIFLGAILVFSSLIIFNLFTQGRSDKSRPFISLKFLDEKLHSHGKSPSGYKYSCDTATVRMGDNVFMVIPSEPPDEPMTESEGQLGSPGAFQWTVYEITRADREEKKNEFRYRGQKLNCVVTFVKAIYQFMHHNYIYSICGNCTYLDTNGTTETLIRMTLCTTYDHSTANIPSAHRKGQPEIRTYV</sequence>
<gene>
    <name evidence="2" type="ORF">PGTUg99_024064</name>
</gene>
<keyword evidence="1" id="KW-0472">Membrane</keyword>
<dbReference type="Proteomes" id="UP000325313">
    <property type="component" value="Unassembled WGS sequence"/>
</dbReference>
<proteinExistence type="predicted"/>
<accession>A0A5B0R6D8</accession>
<evidence type="ECO:0000313" key="3">
    <source>
        <dbReference type="Proteomes" id="UP000325313"/>
    </source>
</evidence>
<feature type="transmembrane region" description="Helical" evidence="1">
    <location>
        <begin position="29"/>
        <end position="50"/>
    </location>
</feature>
<keyword evidence="1" id="KW-0812">Transmembrane</keyword>
<dbReference type="AlphaFoldDB" id="A0A5B0R6D8"/>
<evidence type="ECO:0000256" key="1">
    <source>
        <dbReference type="SAM" id="Phobius"/>
    </source>
</evidence>
<reference evidence="2 3" key="1">
    <citation type="submission" date="2019-05" db="EMBL/GenBank/DDBJ databases">
        <title>Emergence of the Ug99 lineage of the wheat stem rust pathogen through somatic hybridization.</title>
        <authorList>
            <person name="Li F."/>
            <person name="Upadhyaya N.M."/>
            <person name="Sperschneider J."/>
            <person name="Matny O."/>
            <person name="Nguyen-Phuc H."/>
            <person name="Mago R."/>
            <person name="Raley C."/>
            <person name="Miller M.E."/>
            <person name="Silverstein K.A.T."/>
            <person name="Henningsen E."/>
            <person name="Hirsch C.D."/>
            <person name="Visser B."/>
            <person name="Pretorius Z.A."/>
            <person name="Steffenson B.J."/>
            <person name="Schwessinger B."/>
            <person name="Dodds P.N."/>
            <person name="Figueroa M."/>
        </authorList>
    </citation>
    <scope>NUCLEOTIDE SEQUENCE [LARGE SCALE GENOMIC DNA]</scope>
    <source>
        <strain evidence="2 3">Ug99</strain>
    </source>
</reference>
<dbReference type="EMBL" id="VDEP01000239">
    <property type="protein sequence ID" value="KAA1121196.1"/>
    <property type="molecule type" value="Genomic_DNA"/>
</dbReference>
<evidence type="ECO:0000313" key="2">
    <source>
        <dbReference type="EMBL" id="KAA1121196.1"/>
    </source>
</evidence>
<organism evidence="2 3">
    <name type="scientific">Puccinia graminis f. sp. tritici</name>
    <dbReference type="NCBI Taxonomy" id="56615"/>
    <lineage>
        <taxon>Eukaryota</taxon>
        <taxon>Fungi</taxon>
        <taxon>Dikarya</taxon>
        <taxon>Basidiomycota</taxon>
        <taxon>Pucciniomycotina</taxon>
        <taxon>Pucciniomycetes</taxon>
        <taxon>Pucciniales</taxon>
        <taxon>Pucciniaceae</taxon>
        <taxon>Puccinia</taxon>
    </lineage>
</organism>
<protein>
    <submittedName>
        <fullName evidence="2">Uncharacterized protein</fullName>
    </submittedName>
</protein>
<keyword evidence="1" id="KW-1133">Transmembrane helix</keyword>
<name>A0A5B0R6D8_PUCGR</name>